<dbReference type="PANTHER" id="PTHR34478">
    <property type="entry name" value="PROTEIN LEMA"/>
    <property type="match status" value="1"/>
</dbReference>
<evidence type="ECO:0000256" key="3">
    <source>
        <dbReference type="ARBA" id="ARBA00022692"/>
    </source>
</evidence>
<accession>A0ABW8T1M4</accession>
<evidence type="ECO:0000256" key="2">
    <source>
        <dbReference type="ARBA" id="ARBA00008854"/>
    </source>
</evidence>
<keyword evidence="3 6" id="KW-0812">Transmembrane</keyword>
<dbReference type="InterPro" id="IPR023353">
    <property type="entry name" value="LemA-like_dom_sf"/>
</dbReference>
<evidence type="ECO:0000256" key="1">
    <source>
        <dbReference type="ARBA" id="ARBA00004167"/>
    </source>
</evidence>
<dbReference type="EMBL" id="JBJHZZ010000001">
    <property type="protein sequence ID" value="MFL0245632.1"/>
    <property type="molecule type" value="Genomic_DNA"/>
</dbReference>
<evidence type="ECO:0000256" key="4">
    <source>
        <dbReference type="ARBA" id="ARBA00022989"/>
    </source>
</evidence>
<dbReference type="SUPFAM" id="SSF140478">
    <property type="entry name" value="LemA-like"/>
    <property type="match status" value="1"/>
</dbReference>
<keyword evidence="4 6" id="KW-1133">Transmembrane helix</keyword>
<dbReference type="Proteomes" id="UP001623591">
    <property type="component" value="Unassembled WGS sequence"/>
</dbReference>
<evidence type="ECO:0000313" key="8">
    <source>
        <dbReference type="Proteomes" id="UP001623591"/>
    </source>
</evidence>
<protein>
    <submittedName>
        <fullName evidence="7">LemA family protein</fullName>
    </submittedName>
</protein>
<comment type="caution">
    <text evidence="7">The sequence shown here is derived from an EMBL/GenBank/DDBJ whole genome shotgun (WGS) entry which is preliminary data.</text>
</comment>
<feature type="transmembrane region" description="Helical" evidence="6">
    <location>
        <begin position="6"/>
        <end position="24"/>
    </location>
</feature>
<name>A0ABW8T1M4_9CLOT</name>
<organism evidence="7 8">
    <name type="scientific">Candidatus Clostridium stratigraminis</name>
    <dbReference type="NCBI Taxonomy" id="3381661"/>
    <lineage>
        <taxon>Bacteria</taxon>
        <taxon>Bacillati</taxon>
        <taxon>Bacillota</taxon>
        <taxon>Clostridia</taxon>
        <taxon>Eubacteriales</taxon>
        <taxon>Clostridiaceae</taxon>
        <taxon>Clostridium</taxon>
    </lineage>
</organism>
<sequence>MQYAIIIIVALIILYLIGGYNSLVRLRNYVNESWSQIDTLLKRRYDLIPNLIETVKGYMKYEEKVLTEIVQARSMLISGNKEEAIDANNMISQSLKSLFAVSEAYPDLKANKNFLLLQEELSGTENKIAYARKHYNEVVRQYNTKVEVFPSNIIAGIFGFQKNVYFEVKEEEKEVPKVQF</sequence>
<evidence type="ECO:0000256" key="6">
    <source>
        <dbReference type="SAM" id="Phobius"/>
    </source>
</evidence>
<comment type="subcellular location">
    <subcellularLocation>
        <location evidence="1">Membrane</location>
        <topology evidence="1">Single-pass membrane protein</topology>
    </subcellularLocation>
</comment>
<dbReference type="InterPro" id="IPR007156">
    <property type="entry name" value="MamQ_LemA"/>
</dbReference>
<dbReference type="Pfam" id="PF04011">
    <property type="entry name" value="LemA"/>
    <property type="match status" value="1"/>
</dbReference>
<keyword evidence="5 6" id="KW-0472">Membrane</keyword>
<gene>
    <name evidence="7" type="ORF">ACJDUG_01410</name>
</gene>
<comment type="similarity">
    <text evidence="2">Belongs to the LemA family.</text>
</comment>
<evidence type="ECO:0000256" key="5">
    <source>
        <dbReference type="ARBA" id="ARBA00023136"/>
    </source>
</evidence>
<dbReference type="PANTHER" id="PTHR34478:SF2">
    <property type="entry name" value="MEMBRANE PROTEIN"/>
    <property type="match status" value="1"/>
</dbReference>
<dbReference type="RefSeq" id="WP_406768086.1">
    <property type="nucleotide sequence ID" value="NZ_JBJHZZ010000001.1"/>
</dbReference>
<evidence type="ECO:0000313" key="7">
    <source>
        <dbReference type="EMBL" id="MFL0245632.1"/>
    </source>
</evidence>
<proteinExistence type="inferred from homology"/>
<dbReference type="Gene3D" id="1.20.1440.20">
    <property type="entry name" value="LemA-like domain"/>
    <property type="match status" value="1"/>
</dbReference>
<reference evidence="7 8" key="1">
    <citation type="submission" date="2024-11" db="EMBL/GenBank/DDBJ databases">
        <authorList>
            <person name="Heng Y.C."/>
            <person name="Lim A.C.H."/>
            <person name="Lee J.K.Y."/>
            <person name="Kittelmann S."/>
        </authorList>
    </citation>
    <scope>NUCLEOTIDE SEQUENCE [LARGE SCALE GENOMIC DNA]</scope>
    <source>
        <strain evidence="7 8">WILCCON 0185</strain>
    </source>
</reference>
<keyword evidence="8" id="KW-1185">Reference proteome</keyword>